<evidence type="ECO:0000256" key="1">
    <source>
        <dbReference type="SAM" id="MobiDB-lite"/>
    </source>
</evidence>
<keyword evidence="3" id="KW-1185">Reference proteome</keyword>
<proteinExistence type="predicted"/>
<dbReference type="EMBL" id="JBBPBM010000049">
    <property type="protein sequence ID" value="KAK8520119.1"/>
    <property type="molecule type" value="Genomic_DNA"/>
</dbReference>
<evidence type="ECO:0000313" key="2">
    <source>
        <dbReference type="EMBL" id="KAK8520119.1"/>
    </source>
</evidence>
<protein>
    <submittedName>
        <fullName evidence="2">Uncharacterized protein</fullName>
    </submittedName>
</protein>
<feature type="compositionally biased region" description="Basic and acidic residues" evidence="1">
    <location>
        <begin position="149"/>
        <end position="158"/>
    </location>
</feature>
<comment type="caution">
    <text evidence="2">The sequence shown here is derived from an EMBL/GenBank/DDBJ whole genome shotgun (WGS) entry which is preliminary data.</text>
</comment>
<gene>
    <name evidence="2" type="ORF">V6N12_004080</name>
</gene>
<feature type="compositionally biased region" description="Polar residues" evidence="1">
    <location>
        <begin position="79"/>
        <end position="116"/>
    </location>
</feature>
<feature type="region of interest" description="Disordered" evidence="1">
    <location>
        <begin position="56"/>
        <end position="117"/>
    </location>
</feature>
<reference evidence="2 3" key="1">
    <citation type="journal article" date="2024" name="G3 (Bethesda)">
        <title>Genome assembly of Hibiscus sabdariffa L. provides insights into metabolisms of medicinal natural products.</title>
        <authorList>
            <person name="Kim T."/>
        </authorList>
    </citation>
    <scope>NUCLEOTIDE SEQUENCE [LARGE SCALE GENOMIC DNA]</scope>
    <source>
        <strain evidence="2">TK-2024</strain>
        <tissue evidence="2">Old leaves</tissue>
    </source>
</reference>
<sequence>MLTILIACVVGDKVNATVDVSSRSRVIPVVHGLHESGRPMHEVDSPHVTELMDQQAMESSVDGLDSPSSHDEIQEQNEDSTALNTSPMNDPATASMNDPATTPGQQEGSDMPNGTYSMIEPRQVESAYALREIEPAATASSSPQVPDHTVARDQHEVSEQQEVVTDRNNTIRSTDNVHPMYVTHTRPDISFAVSKTGGEMLMTEDLSQATVFSVKPGLFIVVVLLFATAGTLIMAQPQPQSQAGGGRVCAVPFVISNCSNNVCNRECANKFPPNGTGLCQGELPSLNFQQFLFKHVASVFIYRRYLSSS</sequence>
<organism evidence="2 3">
    <name type="scientific">Hibiscus sabdariffa</name>
    <name type="common">roselle</name>
    <dbReference type="NCBI Taxonomy" id="183260"/>
    <lineage>
        <taxon>Eukaryota</taxon>
        <taxon>Viridiplantae</taxon>
        <taxon>Streptophyta</taxon>
        <taxon>Embryophyta</taxon>
        <taxon>Tracheophyta</taxon>
        <taxon>Spermatophyta</taxon>
        <taxon>Magnoliopsida</taxon>
        <taxon>eudicotyledons</taxon>
        <taxon>Gunneridae</taxon>
        <taxon>Pentapetalae</taxon>
        <taxon>rosids</taxon>
        <taxon>malvids</taxon>
        <taxon>Malvales</taxon>
        <taxon>Malvaceae</taxon>
        <taxon>Malvoideae</taxon>
        <taxon>Hibiscus</taxon>
    </lineage>
</organism>
<evidence type="ECO:0000313" key="3">
    <source>
        <dbReference type="Proteomes" id="UP001472677"/>
    </source>
</evidence>
<name>A0ABR2CKP7_9ROSI</name>
<dbReference type="Proteomes" id="UP001472677">
    <property type="component" value="Unassembled WGS sequence"/>
</dbReference>
<accession>A0ABR2CKP7</accession>
<feature type="region of interest" description="Disordered" evidence="1">
    <location>
        <begin position="136"/>
        <end position="162"/>
    </location>
</feature>